<dbReference type="Pfam" id="PF18906">
    <property type="entry name" value="Phage_tube_2"/>
    <property type="match status" value="1"/>
</dbReference>
<sequence>MSYGAQIKFGIARQAAEGAAVSAATSYHAMPLLSEDVGFEFDELISQNLTGRFDQGASYSGTSRVNGTIEFEVTPRNIGIALAAAVNYNPVAVTSGTALKTYTFLPNTADFSTTAVKAPFTVYKQFADANSAEQFYDVQFGQLELSVAQGQFLKARLTAAGGARTATGVGSLAVVPDAGDVGRLFPWNVASVSYGGSGLSTMSEITIALNESVTPIYAINGSLAPLKYSRSGFREVTVNGTFYMNDRAILNNMVAGTQQRLILTLTSTIAAIQSGYFNQLQIDIPQLKITQFKPGVSGPGEVSVSFTGRGVLDPTSAYTVQYTLQNTYAAGY</sequence>
<proteinExistence type="predicted"/>
<accession>A0A6J5P664</accession>
<organism evidence="1">
    <name type="scientific">uncultured Caudovirales phage</name>
    <dbReference type="NCBI Taxonomy" id="2100421"/>
    <lineage>
        <taxon>Viruses</taxon>
        <taxon>Duplodnaviria</taxon>
        <taxon>Heunggongvirae</taxon>
        <taxon>Uroviricota</taxon>
        <taxon>Caudoviricetes</taxon>
        <taxon>Peduoviridae</taxon>
        <taxon>Maltschvirus</taxon>
        <taxon>Maltschvirus maltsch</taxon>
    </lineage>
</organism>
<evidence type="ECO:0000313" key="1">
    <source>
        <dbReference type="EMBL" id="CAB4165476.1"/>
    </source>
</evidence>
<name>A0A6J5P664_9CAUD</name>
<dbReference type="InterPro" id="IPR044000">
    <property type="entry name" value="Phage_tube_2"/>
</dbReference>
<reference evidence="1" key="1">
    <citation type="submission" date="2020-04" db="EMBL/GenBank/DDBJ databases">
        <authorList>
            <person name="Chiriac C."/>
            <person name="Salcher M."/>
            <person name="Ghai R."/>
            <person name="Kavagutti S V."/>
        </authorList>
    </citation>
    <scope>NUCLEOTIDE SEQUENCE</scope>
</reference>
<gene>
    <name evidence="1" type="ORF">UFOVP820_53</name>
</gene>
<protein>
    <submittedName>
        <fullName evidence="1">Uncharacterized protein</fullName>
    </submittedName>
</protein>
<dbReference type="EMBL" id="LR796771">
    <property type="protein sequence ID" value="CAB4165476.1"/>
    <property type="molecule type" value="Genomic_DNA"/>
</dbReference>